<proteinExistence type="inferred from homology"/>
<feature type="signal peptide" evidence="4">
    <location>
        <begin position="1"/>
        <end position="24"/>
    </location>
</feature>
<keyword evidence="3 4" id="KW-0732">Signal</keyword>
<comment type="caution">
    <text evidence="5">The sequence shown here is derived from an EMBL/GenBank/DDBJ whole genome shotgun (WGS) entry which is preliminary data.</text>
</comment>
<keyword evidence="6" id="KW-1185">Reference proteome</keyword>
<dbReference type="Proteomes" id="UP001596528">
    <property type="component" value="Unassembled WGS sequence"/>
</dbReference>
<comment type="similarity">
    <text evidence="1">Belongs to the bacterial solute-binding protein 1 family.</text>
</comment>
<dbReference type="PANTHER" id="PTHR43649:SF34">
    <property type="entry name" value="ABC TRANSPORTER PERIPLASMIC-BINDING PROTEIN YCJN-RELATED"/>
    <property type="match status" value="1"/>
</dbReference>
<dbReference type="SUPFAM" id="SSF53850">
    <property type="entry name" value="Periplasmic binding protein-like II"/>
    <property type="match status" value="1"/>
</dbReference>
<keyword evidence="2" id="KW-0813">Transport</keyword>
<dbReference type="Pfam" id="PF01547">
    <property type="entry name" value="SBP_bac_1"/>
    <property type="match status" value="1"/>
</dbReference>
<protein>
    <submittedName>
        <fullName evidence="5">ABC transporter substrate-binding protein</fullName>
    </submittedName>
</protein>
<evidence type="ECO:0000256" key="1">
    <source>
        <dbReference type="ARBA" id="ARBA00008520"/>
    </source>
</evidence>
<dbReference type="PANTHER" id="PTHR43649">
    <property type="entry name" value="ARABINOSE-BINDING PROTEIN-RELATED"/>
    <property type="match status" value="1"/>
</dbReference>
<dbReference type="RefSeq" id="WP_138788475.1">
    <property type="nucleotide sequence ID" value="NZ_JBHTGQ010000014.1"/>
</dbReference>
<gene>
    <name evidence="5" type="ORF">ACFQWB_05770</name>
</gene>
<dbReference type="EMBL" id="JBHTGQ010000014">
    <property type="protein sequence ID" value="MFC7749452.1"/>
    <property type="molecule type" value="Genomic_DNA"/>
</dbReference>
<reference evidence="6" key="1">
    <citation type="journal article" date="2019" name="Int. J. Syst. Evol. Microbiol.">
        <title>The Global Catalogue of Microorganisms (GCM) 10K type strain sequencing project: providing services to taxonomists for standard genome sequencing and annotation.</title>
        <authorList>
            <consortium name="The Broad Institute Genomics Platform"/>
            <consortium name="The Broad Institute Genome Sequencing Center for Infectious Disease"/>
            <person name="Wu L."/>
            <person name="Ma J."/>
        </authorList>
    </citation>
    <scope>NUCLEOTIDE SEQUENCE [LARGE SCALE GENOMIC DNA]</scope>
    <source>
        <strain evidence="6">JCM 18657</strain>
    </source>
</reference>
<organism evidence="5 6">
    <name type="scientific">Paenibacillus thermoaerophilus</name>
    <dbReference type="NCBI Taxonomy" id="1215385"/>
    <lineage>
        <taxon>Bacteria</taxon>
        <taxon>Bacillati</taxon>
        <taxon>Bacillota</taxon>
        <taxon>Bacilli</taxon>
        <taxon>Bacillales</taxon>
        <taxon>Paenibacillaceae</taxon>
        <taxon>Paenibacillus</taxon>
    </lineage>
</organism>
<accession>A0ABW2UZX9</accession>
<dbReference type="InterPro" id="IPR050490">
    <property type="entry name" value="Bact_solute-bd_prot1"/>
</dbReference>
<evidence type="ECO:0000256" key="2">
    <source>
        <dbReference type="ARBA" id="ARBA00022448"/>
    </source>
</evidence>
<feature type="chain" id="PRO_5046243222" evidence="4">
    <location>
        <begin position="25"/>
        <end position="477"/>
    </location>
</feature>
<dbReference type="Gene3D" id="3.40.190.10">
    <property type="entry name" value="Periplasmic binding protein-like II"/>
    <property type="match status" value="2"/>
</dbReference>
<evidence type="ECO:0000313" key="6">
    <source>
        <dbReference type="Proteomes" id="UP001596528"/>
    </source>
</evidence>
<dbReference type="InterPro" id="IPR006059">
    <property type="entry name" value="SBP"/>
</dbReference>
<sequence length="477" mass="53422">MKKRRLFSALLVLWLVAGCTGCLGESPEDSGTAPAQPLTLKVLYATVEAGSEAVVHAARHYTRETGVNVQISTFPYNSLQEKVFTELSRMSGEYDLIAVDTPWVPKIIRHLEPLTPYLRNAASAGDIGDFIAKLFLDTSVFDKDRPHRAPIAMDTIDLDRIASAGFDVWSLPIQSNVLTVSYRKDLFQNEAYRAEFRQQFHRELDLPNTLDEYLDIARFFTRDTNRDGLIDLYGTTLMAGKHEANFVDYKSFLSNFGGELFDEKLRPAFHSEAGVKALETYGKWILAEKVTPPDVLSYSWDEVEIAFGYGQAVMGMNYHDMKLQPNVGGQVGYFMFPGVERGGALVRGPHFGSWGLAVNKYSRHKAEAFELADYLTSAEVQRDYLRFRQHVTRKSAYAAAGALPDESLREYYDVLGRSLNVGVGRPRIRNYDQVSEAVQTAVQQYLTGKKSARAALNAAAAKVEQSMRDNGYLSPNE</sequence>
<dbReference type="PROSITE" id="PS51257">
    <property type="entry name" value="PROKAR_LIPOPROTEIN"/>
    <property type="match status" value="1"/>
</dbReference>
<name>A0ABW2UZX9_9BACL</name>
<evidence type="ECO:0000313" key="5">
    <source>
        <dbReference type="EMBL" id="MFC7749452.1"/>
    </source>
</evidence>
<evidence type="ECO:0000256" key="3">
    <source>
        <dbReference type="ARBA" id="ARBA00022729"/>
    </source>
</evidence>
<evidence type="ECO:0000256" key="4">
    <source>
        <dbReference type="SAM" id="SignalP"/>
    </source>
</evidence>